<evidence type="ECO:0000256" key="1">
    <source>
        <dbReference type="PROSITE-ProRule" id="PRU00182"/>
    </source>
</evidence>
<dbReference type="SMART" id="SM00363">
    <property type="entry name" value="S4"/>
    <property type="match status" value="1"/>
</dbReference>
<dbReference type="Pfam" id="PF17774">
    <property type="entry name" value="YlmH_RBD"/>
    <property type="match status" value="1"/>
</dbReference>
<dbReference type="OrthoDB" id="9812787at2"/>
<dbReference type="PANTHER" id="PTHR13633:SF3">
    <property type="entry name" value="MITOCHONDRIAL TRANSCRIPTION RESCUE FACTOR 1"/>
    <property type="match status" value="1"/>
</dbReference>
<dbReference type="PANTHER" id="PTHR13633">
    <property type="entry name" value="MITOCHONDRIAL TRANSCRIPTION RESCUE FACTOR 1"/>
    <property type="match status" value="1"/>
</dbReference>
<accession>C0GJQ8</accession>
<dbReference type="Gene3D" id="3.10.290.10">
    <property type="entry name" value="RNA-binding S4 domain"/>
    <property type="match status" value="1"/>
</dbReference>
<gene>
    <name evidence="3" type="ORF">DealDRAFT_2717</name>
</gene>
<dbReference type="InterPro" id="IPR036986">
    <property type="entry name" value="S4_RNA-bd_sf"/>
</dbReference>
<evidence type="ECO:0000313" key="4">
    <source>
        <dbReference type="Proteomes" id="UP000006443"/>
    </source>
</evidence>
<dbReference type="Pfam" id="PF01479">
    <property type="entry name" value="S4"/>
    <property type="match status" value="1"/>
</dbReference>
<dbReference type="Gene3D" id="3.30.1370.160">
    <property type="match status" value="1"/>
</dbReference>
<reference evidence="3 4" key="1">
    <citation type="submission" date="2009-02" db="EMBL/GenBank/DDBJ databases">
        <title>Sequencing of the draft genome and assembly of Dethiobacter alkaliphilus AHT 1.</title>
        <authorList>
            <consortium name="US DOE Joint Genome Institute (JGI-PGF)"/>
            <person name="Lucas S."/>
            <person name="Copeland A."/>
            <person name="Lapidus A."/>
            <person name="Glavina del Rio T."/>
            <person name="Dalin E."/>
            <person name="Tice H."/>
            <person name="Bruce D."/>
            <person name="Goodwin L."/>
            <person name="Pitluck S."/>
            <person name="Larimer F."/>
            <person name="Land M.L."/>
            <person name="Hauser L."/>
            <person name="Muyzer G."/>
        </authorList>
    </citation>
    <scope>NUCLEOTIDE SEQUENCE [LARGE SCALE GENOMIC DNA]</scope>
    <source>
        <strain evidence="3 4">AHT 1</strain>
    </source>
</reference>
<keyword evidence="1" id="KW-0694">RNA-binding</keyword>
<dbReference type="CDD" id="cd00165">
    <property type="entry name" value="S4"/>
    <property type="match status" value="1"/>
</dbReference>
<feature type="domain" description="RNA-binding S4" evidence="2">
    <location>
        <begin position="185"/>
        <end position="247"/>
    </location>
</feature>
<organism evidence="3 4">
    <name type="scientific">Dethiobacter alkaliphilus AHT 1</name>
    <dbReference type="NCBI Taxonomy" id="555088"/>
    <lineage>
        <taxon>Bacteria</taxon>
        <taxon>Bacillati</taxon>
        <taxon>Bacillota</taxon>
        <taxon>Dethiobacteria</taxon>
        <taxon>Dethiobacterales</taxon>
        <taxon>Dethiobacteraceae</taxon>
        <taxon>Dethiobacter</taxon>
    </lineage>
</organism>
<dbReference type="AlphaFoldDB" id="C0GJQ8"/>
<name>C0GJQ8_DETAL</name>
<dbReference type="EMBL" id="ACJM01000017">
    <property type="protein sequence ID" value="EEG76480.1"/>
    <property type="molecule type" value="Genomic_DNA"/>
</dbReference>
<dbReference type="InterPro" id="IPR002942">
    <property type="entry name" value="S4_RNA-bd"/>
</dbReference>
<dbReference type="PROSITE" id="PS50889">
    <property type="entry name" value="S4"/>
    <property type="match status" value="1"/>
</dbReference>
<dbReference type="Proteomes" id="UP000006443">
    <property type="component" value="Unassembled WGS sequence"/>
</dbReference>
<evidence type="ECO:0000313" key="3">
    <source>
        <dbReference type="EMBL" id="EEG76480.1"/>
    </source>
</evidence>
<keyword evidence="4" id="KW-1185">Reference proteome</keyword>
<dbReference type="SUPFAM" id="SSF55174">
    <property type="entry name" value="Alpha-L RNA-binding motif"/>
    <property type="match status" value="1"/>
</dbReference>
<dbReference type="eggNOG" id="COG2302">
    <property type="taxonomic scope" value="Bacteria"/>
</dbReference>
<protein>
    <submittedName>
        <fullName evidence="3">RNA-binding S4 domain protein</fullName>
    </submittedName>
</protein>
<dbReference type="RefSeq" id="WP_008518400.1">
    <property type="nucleotide sequence ID" value="NZ_ACJM01000017.1"/>
</dbReference>
<evidence type="ECO:0000259" key="2">
    <source>
        <dbReference type="SMART" id="SM00363"/>
    </source>
</evidence>
<dbReference type="STRING" id="555088.DealDRAFT_2717"/>
<dbReference type="InterPro" id="IPR040591">
    <property type="entry name" value="RqcP2_RBD"/>
</dbReference>
<dbReference type="InterPro" id="IPR017506">
    <property type="entry name" value="PSII_S4"/>
</dbReference>
<dbReference type="InterPro" id="IPR012677">
    <property type="entry name" value="Nucleotide-bd_a/b_plait_sf"/>
</dbReference>
<proteinExistence type="predicted"/>
<sequence length="261" mass="28876">MEREKILQRFEQDIERISAGAVLDRIALLEKTAQPQSTDFLDPFQQRTADRVLHLFKDVKSVTWGGYPEAERARLLVYPSQRQADKESVPLAFIEVEAHKADGLTHRDYLGAVLGLGLRREKLGDILLIGESKAQLVVHPEILSFLLTNWGEVGKYSVSVKEITADELAPTPPRVREIKTTVASLRLDSVASAGFGMSRSKLSPAVKSGQIKLNWQSVTSASATVKEGDIISLAGRGRVEVAEVRGQSKKGRIQLLLKKRI</sequence>
<comment type="caution">
    <text evidence="3">The sequence shown here is derived from an EMBL/GenBank/DDBJ whole genome shotgun (WGS) entry which is preliminary data.</text>
</comment>
<dbReference type="GO" id="GO:0003723">
    <property type="term" value="F:RNA binding"/>
    <property type="evidence" value="ECO:0007669"/>
    <property type="project" value="UniProtKB-KW"/>
</dbReference>
<dbReference type="NCBIfam" id="TIGR03069">
    <property type="entry name" value="PS_II_S4"/>
    <property type="match status" value="1"/>
</dbReference>
<dbReference type="Gene3D" id="3.30.70.330">
    <property type="match status" value="1"/>
</dbReference>